<gene>
    <name evidence="1" type="ORF">QO005_003071</name>
</gene>
<dbReference type="EMBL" id="JAUSWH010000010">
    <property type="protein sequence ID" value="MDQ0456726.1"/>
    <property type="molecule type" value="Genomic_DNA"/>
</dbReference>
<evidence type="ECO:0000313" key="1">
    <source>
        <dbReference type="EMBL" id="MDQ0456726.1"/>
    </source>
</evidence>
<sequence length="44" mass="4840">MILGYPSSAVDSNTGFDKTVNLLIKFTIPRSALPSAFVIRRRAD</sequence>
<organism evidence="1 2">
    <name type="scientific">Rhizobium paknamense</name>
    <dbReference type="NCBI Taxonomy" id="1206817"/>
    <lineage>
        <taxon>Bacteria</taxon>
        <taxon>Pseudomonadati</taxon>
        <taxon>Pseudomonadota</taxon>
        <taxon>Alphaproteobacteria</taxon>
        <taxon>Hyphomicrobiales</taxon>
        <taxon>Rhizobiaceae</taxon>
        <taxon>Rhizobium/Agrobacterium group</taxon>
        <taxon>Rhizobium</taxon>
    </lineage>
</organism>
<name>A0ABU0IHL9_9HYPH</name>
<proteinExistence type="predicted"/>
<reference evidence="1 2" key="1">
    <citation type="submission" date="2023-07" db="EMBL/GenBank/DDBJ databases">
        <title>Genomic Encyclopedia of Type Strains, Phase IV (KMG-IV): sequencing the most valuable type-strain genomes for metagenomic binning, comparative biology and taxonomic classification.</title>
        <authorList>
            <person name="Goeker M."/>
        </authorList>
    </citation>
    <scope>NUCLEOTIDE SEQUENCE [LARGE SCALE GENOMIC DNA]</scope>
    <source>
        <strain evidence="1 2">DSM 100301</strain>
    </source>
</reference>
<accession>A0ABU0IHL9</accession>
<protein>
    <submittedName>
        <fullName evidence="1">Uncharacterized protein</fullName>
    </submittedName>
</protein>
<dbReference type="Proteomes" id="UP001235269">
    <property type="component" value="Unassembled WGS sequence"/>
</dbReference>
<evidence type="ECO:0000313" key="2">
    <source>
        <dbReference type="Proteomes" id="UP001235269"/>
    </source>
</evidence>
<keyword evidence="2" id="KW-1185">Reference proteome</keyword>
<comment type="caution">
    <text evidence="1">The sequence shown here is derived from an EMBL/GenBank/DDBJ whole genome shotgun (WGS) entry which is preliminary data.</text>
</comment>